<dbReference type="Gene3D" id="3.20.20.80">
    <property type="entry name" value="Glycosidases"/>
    <property type="match status" value="1"/>
</dbReference>
<feature type="domain" description="GH18" evidence="6">
    <location>
        <begin position="74"/>
        <end position="415"/>
    </location>
</feature>
<evidence type="ECO:0000256" key="2">
    <source>
        <dbReference type="ARBA" id="ARBA00023295"/>
    </source>
</evidence>
<dbReference type="PROSITE" id="PS01095">
    <property type="entry name" value="GH18_1"/>
    <property type="match status" value="1"/>
</dbReference>
<evidence type="ECO:0000256" key="5">
    <source>
        <dbReference type="SAM" id="Phobius"/>
    </source>
</evidence>
<evidence type="ECO:0000256" key="3">
    <source>
        <dbReference type="RuleBase" id="RU000489"/>
    </source>
</evidence>
<keyword evidence="1 3" id="KW-0378">Hydrolase</keyword>
<dbReference type="PANTHER" id="PTHR46066">
    <property type="entry name" value="CHITINASE DOMAIN-CONTAINING PROTEIN 1 FAMILY MEMBER"/>
    <property type="match status" value="1"/>
</dbReference>
<evidence type="ECO:0000313" key="8">
    <source>
        <dbReference type="Proteomes" id="UP000176803"/>
    </source>
</evidence>
<feature type="transmembrane region" description="Helical" evidence="5">
    <location>
        <begin position="21"/>
        <end position="42"/>
    </location>
</feature>
<dbReference type="SUPFAM" id="SSF51445">
    <property type="entry name" value="(Trans)glycosidases"/>
    <property type="match status" value="1"/>
</dbReference>
<accession>A0A1F7I5N2</accession>
<dbReference type="Pfam" id="PF00704">
    <property type="entry name" value="Glyco_hydro_18"/>
    <property type="match status" value="1"/>
</dbReference>
<evidence type="ECO:0000256" key="1">
    <source>
        <dbReference type="ARBA" id="ARBA00022801"/>
    </source>
</evidence>
<keyword evidence="2 3" id="KW-0326">Glycosidase</keyword>
<protein>
    <recommendedName>
        <fullName evidence="6">GH18 domain-containing protein</fullName>
    </recommendedName>
</protein>
<proteinExistence type="inferred from homology"/>
<dbReference type="EMBL" id="MGAC01000005">
    <property type="protein sequence ID" value="OGK38677.1"/>
    <property type="molecule type" value="Genomic_DNA"/>
</dbReference>
<dbReference type="InterPro" id="IPR001223">
    <property type="entry name" value="Glyco_hydro18_cat"/>
</dbReference>
<dbReference type="Proteomes" id="UP000176803">
    <property type="component" value="Unassembled WGS sequence"/>
</dbReference>
<dbReference type="SMART" id="SM00636">
    <property type="entry name" value="Glyco_18"/>
    <property type="match status" value="1"/>
</dbReference>
<keyword evidence="5" id="KW-1133">Transmembrane helix</keyword>
<evidence type="ECO:0000256" key="4">
    <source>
        <dbReference type="RuleBase" id="RU004453"/>
    </source>
</evidence>
<dbReference type="GO" id="GO:0004553">
    <property type="term" value="F:hydrolase activity, hydrolyzing O-glycosyl compounds"/>
    <property type="evidence" value="ECO:0007669"/>
    <property type="project" value="InterPro"/>
</dbReference>
<evidence type="ECO:0000259" key="6">
    <source>
        <dbReference type="PROSITE" id="PS51910"/>
    </source>
</evidence>
<dbReference type="GO" id="GO:0005975">
    <property type="term" value="P:carbohydrate metabolic process"/>
    <property type="evidence" value="ECO:0007669"/>
    <property type="project" value="InterPro"/>
</dbReference>
<dbReference type="InterPro" id="IPR029070">
    <property type="entry name" value="Chitinase_insertion_sf"/>
</dbReference>
<reference evidence="7 8" key="1">
    <citation type="journal article" date="2016" name="Nat. Commun.">
        <title>Thousands of microbial genomes shed light on interconnected biogeochemical processes in an aquifer system.</title>
        <authorList>
            <person name="Anantharaman K."/>
            <person name="Brown C.T."/>
            <person name="Hug L.A."/>
            <person name="Sharon I."/>
            <person name="Castelle C.J."/>
            <person name="Probst A.J."/>
            <person name="Thomas B.C."/>
            <person name="Singh A."/>
            <person name="Wilkins M.J."/>
            <person name="Karaoz U."/>
            <person name="Brodie E.L."/>
            <person name="Williams K.H."/>
            <person name="Hubbard S.S."/>
            <person name="Banfield J.F."/>
        </authorList>
    </citation>
    <scope>NUCLEOTIDE SEQUENCE [LARGE SCALE GENOMIC DNA]</scope>
</reference>
<keyword evidence="5" id="KW-0472">Membrane</keyword>
<dbReference type="PANTHER" id="PTHR46066:SF2">
    <property type="entry name" value="CHITINASE DOMAIN-CONTAINING PROTEIN 1"/>
    <property type="match status" value="1"/>
</dbReference>
<comment type="caution">
    <text evidence="7">The sequence shown here is derived from an EMBL/GenBank/DDBJ whole genome shotgun (WGS) entry which is preliminary data.</text>
</comment>
<evidence type="ECO:0000313" key="7">
    <source>
        <dbReference type="EMBL" id="OGK38677.1"/>
    </source>
</evidence>
<keyword evidence="5" id="KW-0812">Transmembrane</keyword>
<dbReference type="AlphaFoldDB" id="A0A1F7I5N2"/>
<dbReference type="InterPro" id="IPR011583">
    <property type="entry name" value="Chitinase_II/V-like_cat"/>
</dbReference>
<name>A0A1F7I5N2_9BACT</name>
<dbReference type="InterPro" id="IPR001579">
    <property type="entry name" value="Glyco_hydro_18_chit_AS"/>
</dbReference>
<comment type="similarity">
    <text evidence="4">Belongs to the glycosyl hydrolase 18 family.</text>
</comment>
<organism evidence="7 8">
    <name type="scientific">Candidatus Roizmanbacteria bacterium RIFCSPHIGHO2_12_FULL_41_11</name>
    <dbReference type="NCBI Taxonomy" id="1802052"/>
    <lineage>
        <taxon>Bacteria</taxon>
        <taxon>Candidatus Roizmaniibacteriota</taxon>
    </lineage>
</organism>
<sequence length="418" mass="47521">MNGDFADNLIYKPSKQWQLPVRIVFFSAILTILTINSIGIFIRQQRVEEHFVSPVVQGKENIAASTKRIVQQKKEVIGFLPSWMIAKEVKIEPRNLTQIIYFGLGANEQGELVKYDSQGNALVEWTYFTSDYFKALREEAKYSKTKMLLAITNFDNTSIDTLTSNPTAVDRLIGQLKAIIADYQLDGINLNFEYVSDTDFPTAKYLNLFLEKLTQELKKDKQNLIISFDVNATALMRDGAYDMVKIGELVDEVILMGYDYHRVNSSVAGPVAPIAGEANEHSIQESLRSLAGRVPYDKVVLGLPFYGYEWQTLNKTHKSITVTNTGALATYKRVKELIAARSDLQIHWDELAESPWLTYNQSGAVKQIYYENERSMTKKLELVNSKKMAGMAIWALGYEGEYPDLWTVINDWKSKLSL</sequence>
<dbReference type="GO" id="GO:0008061">
    <property type="term" value="F:chitin binding"/>
    <property type="evidence" value="ECO:0007669"/>
    <property type="project" value="InterPro"/>
</dbReference>
<dbReference type="Gene3D" id="3.10.50.10">
    <property type="match status" value="1"/>
</dbReference>
<dbReference type="PROSITE" id="PS51910">
    <property type="entry name" value="GH18_2"/>
    <property type="match status" value="1"/>
</dbReference>
<dbReference type="InterPro" id="IPR017853">
    <property type="entry name" value="GH"/>
</dbReference>
<gene>
    <name evidence="7" type="ORF">A3F03_03555</name>
</gene>